<organism evidence="8 9">
    <name type="scientific">Fomitopsis schrenkii</name>
    <name type="common">Brown rot fungus</name>
    <dbReference type="NCBI Taxonomy" id="2126942"/>
    <lineage>
        <taxon>Eukaryota</taxon>
        <taxon>Fungi</taxon>
        <taxon>Dikarya</taxon>
        <taxon>Basidiomycota</taxon>
        <taxon>Agaricomycotina</taxon>
        <taxon>Agaricomycetes</taxon>
        <taxon>Polyporales</taxon>
        <taxon>Fomitopsis</taxon>
    </lineage>
</organism>
<dbReference type="Pfam" id="PF00173">
    <property type="entry name" value="Cyt-b5"/>
    <property type="match status" value="1"/>
</dbReference>
<reference evidence="8 9" key="1">
    <citation type="journal article" date="2012" name="Science">
        <title>The Paleozoic origin of enzymatic lignin decomposition reconstructed from 31 fungal genomes.</title>
        <authorList>
            <person name="Floudas D."/>
            <person name="Binder M."/>
            <person name="Riley R."/>
            <person name="Barry K."/>
            <person name="Blanchette R.A."/>
            <person name="Henrissat B."/>
            <person name="Martinez A.T."/>
            <person name="Otillar R."/>
            <person name="Spatafora J.W."/>
            <person name="Yadav J.S."/>
            <person name="Aerts A."/>
            <person name="Benoit I."/>
            <person name="Boyd A."/>
            <person name="Carlson A."/>
            <person name="Copeland A."/>
            <person name="Coutinho P.M."/>
            <person name="de Vries R.P."/>
            <person name="Ferreira P."/>
            <person name="Findley K."/>
            <person name="Foster B."/>
            <person name="Gaskell J."/>
            <person name="Glotzer D."/>
            <person name="Gorecki P."/>
            <person name="Heitman J."/>
            <person name="Hesse C."/>
            <person name="Hori C."/>
            <person name="Igarashi K."/>
            <person name="Jurgens J.A."/>
            <person name="Kallen N."/>
            <person name="Kersten P."/>
            <person name="Kohler A."/>
            <person name="Kuees U."/>
            <person name="Kumar T.K.A."/>
            <person name="Kuo A."/>
            <person name="LaButti K."/>
            <person name="Larrondo L.F."/>
            <person name="Lindquist E."/>
            <person name="Ling A."/>
            <person name="Lombard V."/>
            <person name="Lucas S."/>
            <person name="Lundell T."/>
            <person name="Martin R."/>
            <person name="McLaughlin D.J."/>
            <person name="Morgenstern I."/>
            <person name="Morin E."/>
            <person name="Murat C."/>
            <person name="Nagy L.G."/>
            <person name="Nolan M."/>
            <person name="Ohm R.A."/>
            <person name="Patyshakuliyeva A."/>
            <person name="Rokas A."/>
            <person name="Ruiz-Duenas F.J."/>
            <person name="Sabat G."/>
            <person name="Salamov A."/>
            <person name="Samejima M."/>
            <person name="Schmutz J."/>
            <person name="Slot J.C."/>
            <person name="St John F."/>
            <person name="Stenlid J."/>
            <person name="Sun H."/>
            <person name="Sun S."/>
            <person name="Syed K."/>
            <person name="Tsang A."/>
            <person name="Wiebenga A."/>
            <person name="Young D."/>
            <person name="Pisabarro A."/>
            <person name="Eastwood D.C."/>
            <person name="Martin F."/>
            <person name="Cullen D."/>
            <person name="Grigoriev I.V."/>
            <person name="Hibbett D.S."/>
        </authorList>
    </citation>
    <scope>NUCLEOTIDE SEQUENCE</scope>
    <source>
        <strain evidence="9">FP-58527</strain>
    </source>
</reference>
<dbReference type="Proteomes" id="UP000015241">
    <property type="component" value="Unassembled WGS sequence"/>
</dbReference>
<dbReference type="OrthoDB" id="547796at2759"/>
<evidence type="ECO:0000313" key="9">
    <source>
        <dbReference type="Proteomes" id="UP000015241"/>
    </source>
</evidence>
<evidence type="ECO:0000256" key="2">
    <source>
        <dbReference type="ARBA" id="ARBA00022617"/>
    </source>
</evidence>
<comment type="subcellular location">
    <subcellularLocation>
        <location evidence="1">Endoplasmic reticulum</location>
    </subcellularLocation>
</comment>
<dbReference type="GO" id="GO:0046872">
    <property type="term" value="F:metal ion binding"/>
    <property type="evidence" value="ECO:0007669"/>
    <property type="project" value="UniProtKB-KW"/>
</dbReference>
<dbReference type="FunFam" id="3.10.120.10:FF:000003">
    <property type="entry name" value="membrane-associated progesterone receptor component 1"/>
    <property type="match status" value="1"/>
</dbReference>
<dbReference type="PANTHER" id="PTHR10281:SF72">
    <property type="entry name" value="NEUDESIN"/>
    <property type="match status" value="1"/>
</dbReference>
<feature type="domain" description="Cytochrome b5 heme-binding" evidence="7">
    <location>
        <begin position="59"/>
        <end position="160"/>
    </location>
</feature>
<dbReference type="GO" id="GO:0016020">
    <property type="term" value="C:membrane"/>
    <property type="evidence" value="ECO:0007669"/>
    <property type="project" value="TreeGrafter"/>
</dbReference>
<evidence type="ECO:0000313" key="8">
    <source>
        <dbReference type="EMBL" id="EPT02246.1"/>
    </source>
</evidence>
<dbReference type="SUPFAM" id="SSF55856">
    <property type="entry name" value="Cytochrome b5-like heme/steroid binding domain"/>
    <property type="match status" value="1"/>
</dbReference>
<evidence type="ECO:0000256" key="4">
    <source>
        <dbReference type="ARBA" id="ARBA00022824"/>
    </source>
</evidence>
<evidence type="ECO:0000256" key="3">
    <source>
        <dbReference type="ARBA" id="ARBA00022723"/>
    </source>
</evidence>
<keyword evidence="9" id="KW-1185">Reference proteome</keyword>
<dbReference type="InterPro" id="IPR036400">
    <property type="entry name" value="Cyt_B5-like_heme/steroid_sf"/>
</dbReference>
<evidence type="ECO:0000256" key="1">
    <source>
        <dbReference type="ARBA" id="ARBA00004240"/>
    </source>
</evidence>
<dbReference type="InterPro" id="IPR001199">
    <property type="entry name" value="Cyt_B5-like_heme/steroid-bd"/>
</dbReference>
<keyword evidence="2" id="KW-0349">Heme</keyword>
<gene>
    <name evidence="8" type="ORF">FOMPIDRAFT_1022902</name>
</gene>
<dbReference type="STRING" id="743788.S8FLK8"/>
<keyword evidence="3" id="KW-0479">Metal-binding</keyword>
<evidence type="ECO:0000259" key="7">
    <source>
        <dbReference type="SMART" id="SM01117"/>
    </source>
</evidence>
<dbReference type="AlphaFoldDB" id="S8FLK8"/>
<dbReference type="SMART" id="SM01117">
    <property type="entry name" value="Cyt-b5"/>
    <property type="match status" value="1"/>
</dbReference>
<dbReference type="EMBL" id="KE504136">
    <property type="protein sequence ID" value="EPT02246.1"/>
    <property type="molecule type" value="Genomic_DNA"/>
</dbReference>
<dbReference type="GO" id="GO:0020037">
    <property type="term" value="F:heme binding"/>
    <property type="evidence" value="ECO:0007669"/>
    <property type="project" value="UniProtKB-ARBA"/>
</dbReference>
<sequence>MAFDLGTPVNTALLLYILYSVQRILFPSNSPPKSVPHEFKGGYSWMPKAHPPTLLFKTYTPKTLEPHNGEEGKRILLAINGVVYDVTAGRNFYGPQGMYANFAGRDASRGMAKQSFDLDMLTPIDKPLDKLDDLTAEEIDNMRGWMDHFSNKYIVCGKLVENDAV</sequence>
<dbReference type="GO" id="GO:0005783">
    <property type="term" value="C:endoplasmic reticulum"/>
    <property type="evidence" value="ECO:0007669"/>
    <property type="project" value="UniProtKB-SubCell"/>
</dbReference>
<comment type="similarity">
    <text evidence="6">Belongs to the cytochrome b5 family. MAPR subfamily.</text>
</comment>
<dbReference type="InterPro" id="IPR050577">
    <property type="entry name" value="MAPR/NEUFC/NENF-like"/>
</dbReference>
<evidence type="ECO:0000256" key="6">
    <source>
        <dbReference type="ARBA" id="ARBA00038357"/>
    </source>
</evidence>
<accession>S8FLK8</accession>
<dbReference type="eggNOG" id="KOG1110">
    <property type="taxonomic scope" value="Eukaryota"/>
</dbReference>
<dbReference type="FunCoup" id="S8FLK8">
    <property type="interactions" value="364"/>
</dbReference>
<proteinExistence type="inferred from homology"/>
<keyword evidence="5" id="KW-0408">Iron</keyword>
<dbReference type="PANTHER" id="PTHR10281">
    <property type="entry name" value="MEMBRANE-ASSOCIATED PROGESTERONE RECEPTOR COMPONENT-RELATED"/>
    <property type="match status" value="1"/>
</dbReference>
<name>S8FLK8_FOMSC</name>
<protein>
    <recommendedName>
        <fullName evidence="7">Cytochrome b5 heme-binding domain-containing protein</fullName>
    </recommendedName>
</protein>
<evidence type="ECO:0000256" key="5">
    <source>
        <dbReference type="ARBA" id="ARBA00023004"/>
    </source>
</evidence>
<dbReference type="HOGENOM" id="CLU_042860_1_1_1"/>
<dbReference type="Gene3D" id="3.10.120.10">
    <property type="entry name" value="Cytochrome b5-like heme/steroid binding domain"/>
    <property type="match status" value="1"/>
</dbReference>
<dbReference type="InParanoid" id="S8FLK8"/>
<keyword evidence="4" id="KW-0256">Endoplasmic reticulum</keyword>